<protein>
    <recommendedName>
        <fullName evidence="1">Opine dehydrogenase domain-containing protein</fullName>
    </recommendedName>
</protein>
<dbReference type="InterPro" id="IPR013328">
    <property type="entry name" value="6PGD_dom2"/>
</dbReference>
<evidence type="ECO:0000313" key="3">
    <source>
        <dbReference type="Proteomes" id="UP001217089"/>
    </source>
</evidence>
<organism evidence="2 3">
    <name type="scientific">Tegillarca granosa</name>
    <name type="common">Malaysian cockle</name>
    <name type="synonym">Anadara granosa</name>
    <dbReference type="NCBI Taxonomy" id="220873"/>
    <lineage>
        <taxon>Eukaryota</taxon>
        <taxon>Metazoa</taxon>
        <taxon>Spiralia</taxon>
        <taxon>Lophotrochozoa</taxon>
        <taxon>Mollusca</taxon>
        <taxon>Bivalvia</taxon>
        <taxon>Autobranchia</taxon>
        <taxon>Pteriomorphia</taxon>
        <taxon>Arcoida</taxon>
        <taxon>Arcoidea</taxon>
        <taxon>Arcidae</taxon>
        <taxon>Tegillarca</taxon>
    </lineage>
</organism>
<keyword evidence="3" id="KW-1185">Reference proteome</keyword>
<gene>
    <name evidence="2" type="ORF">KUTeg_016627</name>
</gene>
<dbReference type="SUPFAM" id="SSF51735">
    <property type="entry name" value="NAD(P)-binding Rossmann-fold domains"/>
    <property type="match status" value="1"/>
</dbReference>
<feature type="non-terminal residue" evidence="2">
    <location>
        <position position="413"/>
    </location>
</feature>
<feature type="domain" description="Opine dehydrogenase" evidence="1">
    <location>
        <begin position="220"/>
        <end position="370"/>
    </location>
</feature>
<reference evidence="2 3" key="1">
    <citation type="submission" date="2022-12" db="EMBL/GenBank/DDBJ databases">
        <title>Chromosome-level genome of Tegillarca granosa.</title>
        <authorList>
            <person name="Kim J."/>
        </authorList>
    </citation>
    <scope>NUCLEOTIDE SEQUENCE [LARGE SCALE GENOMIC DNA]</scope>
    <source>
        <strain evidence="2">Teg-2019</strain>
        <tissue evidence="2">Adductor muscle</tissue>
    </source>
</reference>
<dbReference type="InterPro" id="IPR003421">
    <property type="entry name" value="Opine_DH"/>
</dbReference>
<dbReference type="InterPro" id="IPR036291">
    <property type="entry name" value="NAD(P)-bd_dom_sf"/>
</dbReference>
<dbReference type="EMBL" id="JARBDR010000813">
    <property type="protein sequence ID" value="KAJ8306082.1"/>
    <property type="molecule type" value="Genomic_DNA"/>
</dbReference>
<proteinExistence type="predicted"/>
<name>A0ABQ9ELE0_TEGGR</name>
<accession>A0ABQ9ELE0</accession>
<dbReference type="PANTHER" id="PTHR38015:SF1">
    <property type="entry name" value="OPINE DEHYDROGENASE DOMAIN-CONTAINING PROTEIN"/>
    <property type="match status" value="1"/>
</dbReference>
<dbReference type="Gene3D" id="1.10.1040.10">
    <property type="entry name" value="N-(1-d-carboxylethyl)-l-norvaline Dehydrogenase, domain 2"/>
    <property type="match status" value="1"/>
</dbReference>
<dbReference type="Pfam" id="PF02317">
    <property type="entry name" value="Octopine_DH"/>
    <property type="match status" value="1"/>
</dbReference>
<evidence type="ECO:0000259" key="1">
    <source>
        <dbReference type="Pfam" id="PF02317"/>
    </source>
</evidence>
<dbReference type="PANTHER" id="PTHR38015">
    <property type="entry name" value="BLR6086 PROTEIN"/>
    <property type="match status" value="1"/>
</dbReference>
<dbReference type="InterPro" id="IPR051729">
    <property type="entry name" value="Opine/Lysopine_DH"/>
</dbReference>
<evidence type="ECO:0000313" key="2">
    <source>
        <dbReference type="EMBL" id="KAJ8306082.1"/>
    </source>
</evidence>
<dbReference type="Proteomes" id="UP001217089">
    <property type="component" value="Unassembled WGS sequence"/>
</dbReference>
<comment type="caution">
    <text evidence="2">The sequence shown here is derived from an EMBL/GenBank/DDBJ whole genome shotgun (WGS) entry which is preliminary data.</text>
</comment>
<dbReference type="Gene3D" id="3.40.50.720">
    <property type="entry name" value="NAD(P)-binding Rossmann-like Domain"/>
    <property type="match status" value="1"/>
</dbReference>
<sequence length="413" mass="46572">MVSSMAAPVKICVCGSGADAHCLAGLAASREGFQVSVLLLDEDDAQKWKKSLRSNDIVIVTTDKAGNEKETASRPETVTSNAGEVVKDSDFIIFTGPTYEHENYFKAIAPHLHKKAVIVGLPGKPGFEFQFWDCAGELATQCTVVSFESTPWECRLLQFGKRVELFETKNFLDGSMVRGKAIPRKPALMTLQMIHGVEPMLKIAVHYLEITLKSYPFVGPAILYGRWKDWDGQPLKERPLFYENVDRDTVEIINSCSNECHEIAVAIMAKFPGIVDLSDVSDIYKYYLQYYRDFIENTTDLYNVIRTNKKFKGIKHPMTEEDSGDLIPDFDSQLLREDIPNGLVVIRGLADTIGSKVPTIDMLLLWCQEKMKKEYIVDGQLKGKDISETRCPQRYGLNTIDDILNGNKKRTQY</sequence>
<dbReference type="InterPro" id="IPR008927">
    <property type="entry name" value="6-PGluconate_DH-like_C_sf"/>
</dbReference>
<dbReference type="SUPFAM" id="SSF48179">
    <property type="entry name" value="6-phosphogluconate dehydrogenase C-terminal domain-like"/>
    <property type="match status" value="1"/>
</dbReference>